<dbReference type="RefSeq" id="YP_010842499.1">
    <property type="nucleotide sequence ID" value="NC_079141.1"/>
</dbReference>
<evidence type="ECO:0000313" key="2">
    <source>
        <dbReference type="Proteomes" id="UP000326272"/>
    </source>
</evidence>
<accession>A0A5J6TA05</accession>
<proteinExistence type="predicted"/>
<sequence length="133" mass="14471">MTFFAITALDDPEDYADGIAPTALAFLETIGVKIGPRPNDGLYGVDVESPAALQMAIQMANQVRDAADTDEDTCYHWLGLSGDDDLDYGGSYILEALETTCEKLGVVFDPDYDSTDLHAKVRAWGMSQGFHML</sequence>
<dbReference type="GeneID" id="80559291"/>
<evidence type="ECO:0000313" key="1">
    <source>
        <dbReference type="EMBL" id="QFG05105.1"/>
    </source>
</evidence>
<protein>
    <submittedName>
        <fullName evidence="1">Uncharacterized protein</fullName>
    </submittedName>
</protein>
<keyword evidence="2" id="KW-1185">Reference proteome</keyword>
<dbReference type="EMBL" id="MN310549">
    <property type="protein sequence ID" value="QFG05105.1"/>
    <property type="molecule type" value="Genomic_DNA"/>
</dbReference>
<organism evidence="1 2">
    <name type="scientific">Gordonia phage Gibbous</name>
    <dbReference type="NCBI Taxonomy" id="2652405"/>
    <lineage>
        <taxon>Viruses</taxon>
        <taxon>Duplodnaviria</taxon>
        <taxon>Heunggongvirae</taxon>
        <taxon>Uroviricota</taxon>
        <taxon>Caudoviricetes</taxon>
        <taxon>Aziravirus</taxon>
        <taxon>Aziravirus gibbous</taxon>
    </lineage>
</organism>
<dbReference type="Proteomes" id="UP000326272">
    <property type="component" value="Segment"/>
</dbReference>
<dbReference type="KEGG" id="vg:80559291"/>
<name>A0A5J6TA05_9CAUD</name>
<gene>
    <name evidence="1" type="primary">29</name>
    <name evidence="1" type="ORF">SEA_GIBBOUS_29</name>
</gene>
<reference evidence="1 2" key="1">
    <citation type="submission" date="2019-08" db="EMBL/GenBank/DDBJ databases">
        <authorList>
            <person name="Birge L.R."/>
            <person name="Bivans L.D."/>
            <person name="Blakestad S.M."/>
            <person name="Chesley E.K."/>
            <person name="Frank J.E."/>
            <person name="Hoagland S."/>
            <person name="Hultquist J."/>
            <person name="Lee N.R."/>
            <person name="Pena P.B."/>
            <person name="Ramsey E.P."/>
            <person name="Chia C."/>
            <person name="Gurney S.M.R."/>
            <person name="Garlena R.A."/>
            <person name="Russell D.A."/>
            <person name="Pope W.H."/>
            <person name="Jacobs-Sera D."/>
            <person name="Hatfull G.F."/>
        </authorList>
    </citation>
    <scope>NUCLEOTIDE SEQUENCE [LARGE SCALE GENOMIC DNA]</scope>
</reference>